<dbReference type="PROSITE" id="PS00211">
    <property type="entry name" value="ABC_TRANSPORTER_1"/>
    <property type="match status" value="2"/>
</dbReference>
<evidence type="ECO:0000256" key="7">
    <source>
        <dbReference type="ARBA" id="ARBA00022840"/>
    </source>
</evidence>
<evidence type="ECO:0000256" key="9">
    <source>
        <dbReference type="ARBA" id="ARBA00023136"/>
    </source>
</evidence>
<keyword evidence="7" id="KW-0067">ATP-binding</keyword>
<reference evidence="16" key="1">
    <citation type="journal article" date="2009" name="Science">
        <title>The B73 maize genome: complexity, diversity, and dynamics.</title>
        <authorList>
            <person name="Schnable P.S."/>
            <person name="Ware D."/>
            <person name="Fulton R.S."/>
            <person name="Stein J.C."/>
            <person name="Wei F."/>
            <person name="Pasternak S."/>
            <person name="Liang C."/>
            <person name="Zhang J."/>
            <person name="Fulton L."/>
            <person name="Graves T.A."/>
            <person name="Minx P."/>
            <person name="Reily A.D."/>
            <person name="Courtney L."/>
            <person name="Kruchowski S.S."/>
            <person name="Tomlinson C."/>
            <person name="Strong C."/>
            <person name="Delehaunty K."/>
            <person name="Fronick C."/>
            <person name="Courtney B."/>
            <person name="Rock S.M."/>
            <person name="Belter E."/>
            <person name="Du F."/>
            <person name="Kim K."/>
            <person name="Abbott R.M."/>
            <person name="Cotton M."/>
            <person name="Levy A."/>
            <person name="Marchetto P."/>
            <person name="Ochoa K."/>
            <person name="Jackson S.M."/>
            <person name="Gillam B."/>
            <person name="Chen W."/>
            <person name="Yan L."/>
            <person name="Higginbotham J."/>
            <person name="Cardenas M."/>
            <person name="Waligorski J."/>
            <person name="Applebaum E."/>
            <person name="Phelps L."/>
            <person name="Falcone J."/>
            <person name="Kanchi K."/>
            <person name="Thane T."/>
            <person name="Scimone A."/>
            <person name="Thane N."/>
            <person name="Henke J."/>
            <person name="Wang T."/>
            <person name="Ruppert J."/>
            <person name="Shah N."/>
            <person name="Rotter K."/>
            <person name="Hodges J."/>
            <person name="Ingenthron E."/>
            <person name="Cordes M."/>
            <person name="Kohlberg S."/>
            <person name="Sgro J."/>
            <person name="Delgado B."/>
            <person name="Mead K."/>
            <person name="Chinwalla A."/>
            <person name="Leonard S."/>
            <person name="Crouse K."/>
            <person name="Collura K."/>
            <person name="Kudrna D."/>
            <person name="Currie J."/>
            <person name="He R."/>
            <person name="Angelova A."/>
            <person name="Rajasekar S."/>
            <person name="Mueller T."/>
            <person name="Lomeli R."/>
            <person name="Scara G."/>
            <person name="Ko A."/>
            <person name="Delaney K."/>
            <person name="Wissotski M."/>
            <person name="Lopez G."/>
            <person name="Campos D."/>
            <person name="Braidotti M."/>
            <person name="Ashley E."/>
            <person name="Golser W."/>
            <person name="Kim H."/>
            <person name="Lee S."/>
            <person name="Lin J."/>
            <person name="Dujmic Z."/>
            <person name="Kim W."/>
            <person name="Talag J."/>
            <person name="Zuccolo A."/>
            <person name="Fan C."/>
            <person name="Sebastian A."/>
            <person name="Kramer M."/>
            <person name="Spiegel L."/>
            <person name="Nascimento L."/>
            <person name="Zutavern T."/>
            <person name="Miller B."/>
            <person name="Ambroise C."/>
            <person name="Muller S."/>
            <person name="Spooner W."/>
            <person name="Narechania A."/>
            <person name="Ren L."/>
            <person name="Wei S."/>
            <person name="Kumari S."/>
            <person name="Faga B."/>
            <person name="Levy M.J."/>
            <person name="McMahan L."/>
            <person name="Van Buren P."/>
            <person name="Vaughn M.W."/>
            <person name="Ying K."/>
            <person name="Yeh C.-T."/>
            <person name="Emrich S.J."/>
            <person name="Jia Y."/>
            <person name="Kalyanaraman A."/>
            <person name="Hsia A.-P."/>
            <person name="Barbazuk W.B."/>
            <person name="Baucom R.S."/>
            <person name="Brutnell T.P."/>
            <person name="Carpita N.C."/>
            <person name="Chaparro C."/>
            <person name="Chia J.-M."/>
            <person name="Deragon J.-M."/>
            <person name="Estill J.C."/>
            <person name="Fu Y."/>
            <person name="Jeddeloh J.A."/>
            <person name="Han Y."/>
            <person name="Lee H."/>
            <person name="Li P."/>
            <person name="Lisch D.R."/>
            <person name="Liu S."/>
            <person name="Liu Z."/>
            <person name="Nagel D.H."/>
            <person name="McCann M.C."/>
            <person name="SanMiguel P."/>
            <person name="Myers A.M."/>
            <person name="Nettleton D."/>
            <person name="Nguyen J."/>
            <person name="Penning B.W."/>
            <person name="Ponnala L."/>
            <person name="Schneider K.L."/>
            <person name="Schwartz D.C."/>
            <person name="Sharma A."/>
            <person name="Soderlund C."/>
            <person name="Springer N.M."/>
            <person name="Sun Q."/>
            <person name="Wang H."/>
            <person name="Waterman M."/>
            <person name="Westerman R."/>
            <person name="Wolfgruber T.K."/>
            <person name="Yang L."/>
            <person name="Yu Y."/>
            <person name="Zhang L."/>
            <person name="Zhou S."/>
            <person name="Zhu Q."/>
            <person name="Bennetzen J.L."/>
            <person name="Dawe R.K."/>
            <person name="Jiang J."/>
            <person name="Jiang N."/>
            <person name="Presting G.G."/>
            <person name="Wessler S.R."/>
            <person name="Aluru S."/>
            <person name="Martienssen R.A."/>
            <person name="Clifton S.W."/>
            <person name="McCombie W.R."/>
            <person name="Wing R.A."/>
            <person name="Wilson R.K."/>
        </authorList>
    </citation>
    <scope>NUCLEOTIDE SEQUENCE [LARGE SCALE GENOMIC DNA]</scope>
    <source>
        <strain evidence="16">cv. B73</strain>
    </source>
</reference>
<dbReference type="PANTHER" id="PTHR45136:SF2">
    <property type="entry name" value="ABC TRANSPORTER DOMAIN-CONTAINING PROTEIN"/>
    <property type="match status" value="1"/>
</dbReference>
<reference evidence="15" key="2">
    <citation type="submission" date="2019-07" db="EMBL/GenBank/DDBJ databases">
        <authorList>
            <person name="Seetharam A."/>
            <person name="Woodhouse M."/>
            <person name="Cannon E."/>
        </authorList>
    </citation>
    <scope>NUCLEOTIDE SEQUENCE [LARGE SCALE GENOMIC DNA]</scope>
    <source>
        <strain evidence="15">cv. B73</strain>
    </source>
</reference>
<keyword evidence="5" id="KW-0677">Repeat</keyword>
<keyword evidence="3" id="KW-0813">Transport</keyword>
<dbReference type="Gene3D" id="1.20.1560.10">
    <property type="entry name" value="ABC transporter type 1, transmembrane domain"/>
    <property type="match status" value="1"/>
</dbReference>
<dbReference type="OrthoDB" id="6500128at2759"/>
<dbReference type="PROSITE" id="PS50929">
    <property type="entry name" value="ABC_TM1F"/>
    <property type="match status" value="2"/>
</dbReference>
<feature type="compositionally biased region" description="Low complexity" evidence="11">
    <location>
        <begin position="1364"/>
        <end position="1381"/>
    </location>
</feature>
<dbReference type="GO" id="GO:0042626">
    <property type="term" value="F:ATPase-coupled transmembrane transporter activity"/>
    <property type="evidence" value="ECO:0000318"/>
    <property type="project" value="GO_Central"/>
</dbReference>
<evidence type="ECO:0008006" key="18">
    <source>
        <dbReference type="Google" id="ProtNLM"/>
    </source>
</evidence>
<proteinExistence type="evidence at protein level"/>
<dbReference type="AlphaFoldDB" id="A0A804RM85"/>
<evidence type="ECO:0000256" key="2">
    <source>
        <dbReference type="ARBA" id="ARBA00007577"/>
    </source>
</evidence>
<comment type="similarity">
    <text evidence="2">Belongs to the ABC transporter superfamily. ABCB family. Multidrug resistance exporter (TC 3.A.1.201) subfamily.</text>
</comment>
<evidence type="ECO:0000256" key="3">
    <source>
        <dbReference type="ARBA" id="ARBA00022448"/>
    </source>
</evidence>
<dbReference type="FunFam" id="3.40.50.300:FF:000251">
    <property type="entry name" value="ABC transporter B family member 19"/>
    <property type="match status" value="2"/>
</dbReference>
<evidence type="ECO:0000256" key="12">
    <source>
        <dbReference type="SAM" id="Phobius"/>
    </source>
</evidence>
<keyword evidence="8 12" id="KW-1133">Transmembrane helix</keyword>
<feature type="transmembrane region" description="Helical" evidence="12">
    <location>
        <begin position="190"/>
        <end position="207"/>
    </location>
</feature>
<dbReference type="FunFam" id="1.20.1560.10:FF:000304">
    <property type="entry name" value="ABC transporter B family member 15"/>
    <property type="match status" value="1"/>
</dbReference>
<evidence type="ECO:0000256" key="4">
    <source>
        <dbReference type="ARBA" id="ARBA00022692"/>
    </source>
</evidence>
<evidence type="ECO:0007829" key="17">
    <source>
        <dbReference type="PeptideAtlas" id="A0A804RM85"/>
    </source>
</evidence>
<keyword evidence="17" id="KW-1267">Proteomics identification</keyword>
<dbReference type="GO" id="GO:0016887">
    <property type="term" value="F:ATP hydrolysis activity"/>
    <property type="evidence" value="ECO:0007669"/>
    <property type="project" value="InterPro"/>
</dbReference>
<keyword evidence="6" id="KW-0547">Nucleotide-binding</keyword>
<dbReference type="SUPFAM" id="SSF90123">
    <property type="entry name" value="ABC transporter transmembrane region"/>
    <property type="match status" value="2"/>
</dbReference>
<dbReference type="GO" id="GO:0005886">
    <property type="term" value="C:plasma membrane"/>
    <property type="evidence" value="ECO:0000318"/>
    <property type="project" value="GO_Central"/>
</dbReference>
<feature type="region of interest" description="Disordered" evidence="11">
    <location>
        <begin position="995"/>
        <end position="1021"/>
    </location>
</feature>
<dbReference type="EnsemblPlants" id="Zm00001eb425050_T002">
    <property type="protein sequence ID" value="Zm00001eb425050_P002"/>
    <property type="gene ID" value="Zm00001eb425050"/>
</dbReference>
<evidence type="ECO:0000256" key="1">
    <source>
        <dbReference type="ARBA" id="ARBA00004141"/>
    </source>
</evidence>
<evidence type="ECO:0000313" key="16">
    <source>
        <dbReference type="Proteomes" id="UP000007305"/>
    </source>
</evidence>
<feature type="transmembrane region" description="Helical" evidence="12">
    <location>
        <begin position="733"/>
        <end position="751"/>
    </location>
</feature>
<feature type="transmembrane region" description="Helical" evidence="12">
    <location>
        <begin position="85"/>
        <end position="106"/>
    </location>
</feature>
<evidence type="ECO:0000256" key="5">
    <source>
        <dbReference type="ARBA" id="ARBA00022737"/>
    </source>
</evidence>
<keyword evidence="16" id="KW-1185">Reference proteome</keyword>
<feature type="region of interest" description="Disordered" evidence="11">
    <location>
        <begin position="1355"/>
        <end position="1396"/>
    </location>
</feature>
<feature type="transmembrane region" description="Helical" evidence="12">
    <location>
        <begin position="836"/>
        <end position="853"/>
    </location>
</feature>
<evidence type="ECO:0000256" key="6">
    <source>
        <dbReference type="ARBA" id="ARBA00022741"/>
    </source>
</evidence>
<organism evidence="15 16">
    <name type="scientific">Zea mays</name>
    <name type="common">Maize</name>
    <dbReference type="NCBI Taxonomy" id="4577"/>
    <lineage>
        <taxon>Eukaryota</taxon>
        <taxon>Viridiplantae</taxon>
        <taxon>Streptophyta</taxon>
        <taxon>Embryophyta</taxon>
        <taxon>Tracheophyta</taxon>
        <taxon>Spermatophyta</taxon>
        <taxon>Magnoliopsida</taxon>
        <taxon>Liliopsida</taxon>
        <taxon>Poales</taxon>
        <taxon>Poaceae</taxon>
        <taxon>PACMAD clade</taxon>
        <taxon>Panicoideae</taxon>
        <taxon>Andropogonodae</taxon>
        <taxon>Andropogoneae</taxon>
        <taxon>Tripsacinae</taxon>
        <taxon>Zea</taxon>
    </lineage>
</organism>
<dbReference type="Gramene" id="Zm00001eb425050_T002">
    <property type="protein sequence ID" value="Zm00001eb425050_P002"/>
    <property type="gene ID" value="Zm00001eb425050"/>
</dbReference>
<dbReference type="CDD" id="cd03249">
    <property type="entry name" value="ABC_MTABC3_MDL1_MDL2"/>
    <property type="match status" value="2"/>
</dbReference>
<gene>
    <name evidence="15" type="primary">LOC103641772</name>
</gene>
<comment type="subcellular location">
    <subcellularLocation>
        <location evidence="1">Membrane</location>
        <topology evidence="1">Multi-pass membrane protein</topology>
    </subcellularLocation>
</comment>
<accession>A0A804RM85</accession>
<dbReference type="GO" id="GO:0005524">
    <property type="term" value="F:ATP binding"/>
    <property type="evidence" value="ECO:0007669"/>
    <property type="project" value="UniProtKB-KW"/>
</dbReference>
<feature type="transmembrane region" description="Helical" evidence="12">
    <location>
        <begin position="277"/>
        <end position="298"/>
    </location>
</feature>
<dbReference type="InterPro" id="IPR036640">
    <property type="entry name" value="ABC1_TM_sf"/>
</dbReference>
<evidence type="ECO:0000256" key="10">
    <source>
        <dbReference type="ARBA" id="ARBA00023180"/>
    </source>
</evidence>
<name>A0A804RM85_MAIZE</name>
<dbReference type="Pfam" id="PF00005">
    <property type="entry name" value="ABC_tran"/>
    <property type="match status" value="2"/>
</dbReference>
<dbReference type="Proteomes" id="UP000007305">
    <property type="component" value="Chromosome 10"/>
</dbReference>
<protein>
    <recommendedName>
        <fullName evidence="18">ABC transporter B family member 15</fullName>
    </recommendedName>
</protein>
<reference evidence="15" key="3">
    <citation type="submission" date="2021-05" db="UniProtKB">
        <authorList>
            <consortium name="EnsemblPlants"/>
        </authorList>
    </citation>
    <scope>IDENTIFICATION</scope>
    <source>
        <strain evidence="15">cv. B73</strain>
    </source>
</reference>
<feature type="domain" description="ABC transmembrane type-1" evidence="14">
    <location>
        <begin position="692"/>
        <end position="979"/>
    </location>
</feature>
<dbReference type="InParanoid" id="A0A804RM85"/>
<dbReference type="InterPro" id="IPR003593">
    <property type="entry name" value="AAA+_ATPase"/>
</dbReference>
<keyword evidence="9 12" id="KW-0472">Membrane</keyword>
<sequence>MVDAPAPAGSTAAAKEKASALELVRYADARDWCLMALGALGSFGDGMMQPLSMLVLGDIVNSYGGAGTADSAFSSSAVDKFALRLLYVAVAVGACAFLEGLCWTQTAERQASRMRRLYLEAVLRQQVEFFDTSGPASQGTTFRVISTISDDADTIQDFLAEKLPNVLANITLFFGTLAVAFVFAWRLALAGLPFTLLFVVPSVYLGKRMAAAAGQARAAYQEAGGVAEQAVSSIRTVASYRGERRELERFGRALARSTALGIKQGLIKGVVIGSMGVIYAVWSFMSWIGSVLVIRFHAQGGHVFVASICIVLAGMSIMVALPNLRYFVDAATAAARMREMIDKLQPLETEGKKGTAMENIRGQITFKDVHFSYPSRPDTRVLHAVNLTISEGATVGLVGGSGSGKSTILSLLQRFYSQDSGEILLDGIDIGTLNVEWLRSQIGLVSQEPVLFATTIRENILFGNEAASLKQVVVAAKMANAHDFITKLPHGYDTNVGQFGTQLSGGQKQRIAIARALIRDPKILLLDEATSALDSESERAVQDALDRASVGRTTVVVAHRLSTVRKADMIAVLDAGRVVERGTHDELLGAEAGEGGGFYARMAMLQRASVAREERQRVVEVEPESNRVSFRSVEIMSVPSDFHPSPVPSFRSVERSVEMEDEKVDGRDTARGRKPSQLRLLKMNRPEWKQALLGCAGAIVFGAVLPLYSYSLGALPEVYFLGDDDLIRSKTRLYSLVFFGIAIVCITANIVQHYNFAVMGERLTERVRGQMFAKILSFEVGWFDEDENSSAAVCARLATQATKVRSLVGDRMCLLVQASANAALGFSLALALSWRLAVVMMAMHPLVIASFYFKKVLMTALSKKAKKAQVQGSQLASEAVVNHRTITAFSSQRRMLRLYEAAHEAPRKDNRVQSWYSGFCLSLCQFSNTGSMALALWYGGRLMAKGLITPTHLFQVFFMLMTMGRVIADAGSLTSDLAKGGDAVRSILDTLDREPMIQDDGDEADGPRKKRKQQQQQKEMKGTIEFRDVHFSYPTRPGTTVLDGFSLEIGAGKTVALVGPSGSGKSTVIGLIERFYDVQKGSVLIDGRDIRSCSLAHLRSHVALVSQEPTLFSGTIRDNIVYGDEHATEDEVTSAAKLANAHEFISAMEGGYDARVGERGAQLSGGQKQRIALARAILKNARVLLLDEATSALDTVSERLVQDAIDRMLQGRTCVVVAHRLSTVQKVDMIAVVRGGKVAERGRHGELIAVGPGGIYYNLMKLQLVQTDATATKHTARAGAGAGAAHACCGRRTTIYDQLDKTDQAESTAQAAVSRRKATMASHSAMACLSAPGLVSGGKKSQKAVTPTNASVSGVAMARGGRGHPSCAAHHPSATAHAPCSVKNAAASPVGRSSVR</sequence>
<dbReference type="SUPFAM" id="SSF52540">
    <property type="entry name" value="P-loop containing nucleoside triphosphate hydrolases"/>
    <property type="match status" value="2"/>
</dbReference>
<evidence type="ECO:0000256" key="11">
    <source>
        <dbReference type="SAM" id="MobiDB-lite"/>
    </source>
</evidence>
<dbReference type="CDD" id="cd18577">
    <property type="entry name" value="ABC_6TM_Pgp_ABCB1_D1_like"/>
    <property type="match status" value="1"/>
</dbReference>
<dbReference type="SMR" id="A0A804RM85"/>
<feature type="transmembrane region" description="Helical" evidence="12">
    <location>
        <begin position="691"/>
        <end position="713"/>
    </location>
</feature>
<dbReference type="GO" id="GO:0140359">
    <property type="term" value="F:ABC-type transporter activity"/>
    <property type="evidence" value="ECO:0007669"/>
    <property type="project" value="InterPro"/>
</dbReference>
<evidence type="ECO:0000313" key="15">
    <source>
        <dbReference type="EnsemblPlants" id="Zm00001eb425050_P002"/>
    </source>
</evidence>
<feature type="transmembrane region" description="Helical" evidence="12">
    <location>
        <begin position="166"/>
        <end position="184"/>
    </location>
</feature>
<feature type="domain" description="ABC transmembrane type-1" evidence="14">
    <location>
        <begin position="36"/>
        <end position="329"/>
    </location>
</feature>
<keyword evidence="10" id="KW-0325">Glycoprotein</keyword>
<dbReference type="InterPro" id="IPR003439">
    <property type="entry name" value="ABC_transporter-like_ATP-bd"/>
</dbReference>
<dbReference type="InterPro" id="IPR017871">
    <property type="entry name" value="ABC_transporter-like_CS"/>
</dbReference>
<feature type="domain" description="ABC transporter" evidence="13">
    <location>
        <begin position="364"/>
        <end position="600"/>
    </location>
</feature>
<dbReference type="PROSITE" id="PS50893">
    <property type="entry name" value="ABC_TRANSPORTER_2"/>
    <property type="match status" value="2"/>
</dbReference>
<feature type="domain" description="ABC transporter" evidence="13">
    <location>
        <begin position="1024"/>
        <end position="1260"/>
    </location>
</feature>
<feature type="transmembrane region" description="Helical" evidence="12">
    <location>
        <begin position="304"/>
        <end position="328"/>
    </location>
</feature>
<dbReference type="InterPro" id="IPR027417">
    <property type="entry name" value="P-loop_NTPase"/>
</dbReference>
<evidence type="ECO:0000256" key="8">
    <source>
        <dbReference type="ARBA" id="ARBA00022989"/>
    </source>
</evidence>
<evidence type="ECO:0000259" key="13">
    <source>
        <dbReference type="PROSITE" id="PS50893"/>
    </source>
</evidence>
<dbReference type="Pfam" id="PF00664">
    <property type="entry name" value="ABC_membrane"/>
    <property type="match status" value="2"/>
</dbReference>
<evidence type="ECO:0000259" key="14">
    <source>
        <dbReference type="PROSITE" id="PS50929"/>
    </source>
</evidence>
<dbReference type="Gene3D" id="3.40.50.300">
    <property type="entry name" value="P-loop containing nucleotide triphosphate hydrolases"/>
    <property type="match status" value="2"/>
</dbReference>
<keyword evidence="4 12" id="KW-0812">Transmembrane</keyword>
<dbReference type="InterPro" id="IPR011527">
    <property type="entry name" value="ABC1_TM_dom"/>
</dbReference>
<dbReference type="CDD" id="cd18578">
    <property type="entry name" value="ABC_6TM_Pgp_ABCB1_D2_like"/>
    <property type="match status" value="1"/>
</dbReference>
<dbReference type="PANTHER" id="PTHR45136">
    <property type="entry name" value="ABC TRANSPORTER DOMAIN-CONTAINING PROTEIN"/>
    <property type="match status" value="1"/>
</dbReference>
<dbReference type="SMART" id="SM00382">
    <property type="entry name" value="AAA"/>
    <property type="match status" value="2"/>
</dbReference>